<dbReference type="AlphaFoldDB" id="A0A101TEU3"/>
<protein>
    <recommendedName>
        <fullName evidence="3">Secreted protein</fullName>
    </recommendedName>
</protein>
<evidence type="ECO:0000313" key="2">
    <source>
        <dbReference type="Proteomes" id="UP000053429"/>
    </source>
</evidence>
<dbReference type="RefSeq" id="WP_062725392.1">
    <property type="nucleotide sequence ID" value="NZ_KQ948949.1"/>
</dbReference>
<reference evidence="1 2" key="1">
    <citation type="submission" date="2015-10" db="EMBL/GenBank/DDBJ databases">
        <title>Draft genome sequence of Streptomyces caeruleatus NRRL B-24802, type strain for the species Streptomyces caeruleatus.</title>
        <authorList>
            <person name="Ruckert C."/>
            <person name="Winkler A."/>
            <person name="Kalinowski J."/>
            <person name="Kampfer P."/>
            <person name="Glaeser S."/>
        </authorList>
    </citation>
    <scope>NUCLEOTIDE SEQUENCE [LARGE SCALE GENOMIC DNA]</scope>
    <source>
        <strain evidence="1 2">NRRL B-24802</strain>
    </source>
</reference>
<name>A0A101TEU3_9ACTN</name>
<evidence type="ECO:0000313" key="1">
    <source>
        <dbReference type="EMBL" id="KUN91145.1"/>
    </source>
</evidence>
<keyword evidence="2" id="KW-1185">Reference proteome</keyword>
<sequence>MPSTEEVVASLREALVGAGVVLPSLCVDPVTGASDEPFPLVDLGRCNVRVAEKLASVVRGERPAVGSHAVDVRDGRIGEVRGHVGGRVQLRPVEGGREWDCPPDAVEVAPRGEVLRAQVRGANREGQMRC</sequence>
<accession>A0A101TEU3</accession>
<organism evidence="1 2">
    <name type="scientific">Streptomyces caeruleatus</name>
    <dbReference type="NCBI Taxonomy" id="661399"/>
    <lineage>
        <taxon>Bacteria</taxon>
        <taxon>Bacillati</taxon>
        <taxon>Actinomycetota</taxon>
        <taxon>Actinomycetes</taxon>
        <taxon>Kitasatosporales</taxon>
        <taxon>Streptomycetaceae</taxon>
        <taxon>Streptomyces</taxon>
    </lineage>
</organism>
<dbReference type="OrthoDB" id="3855669at2"/>
<dbReference type="STRING" id="661399.AQJ67_42940"/>
<proteinExistence type="predicted"/>
<evidence type="ECO:0008006" key="3">
    <source>
        <dbReference type="Google" id="ProtNLM"/>
    </source>
</evidence>
<comment type="caution">
    <text evidence="1">The sequence shown here is derived from an EMBL/GenBank/DDBJ whole genome shotgun (WGS) entry which is preliminary data.</text>
</comment>
<dbReference type="EMBL" id="LMWY01000067">
    <property type="protein sequence ID" value="KUN91145.1"/>
    <property type="molecule type" value="Genomic_DNA"/>
</dbReference>
<gene>
    <name evidence="1" type="ORF">AQJ67_42940</name>
</gene>
<dbReference type="Proteomes" id="UP000053429">
    <property type="component" value="Unassembled WGS sequence"/>
</dbReference>